<comment type="caution">
    <text evidence="1">The sequence shown here is derived from an EMBL/GenBank/DDBJ whole genome shotgun (WGS) entry which is preliminary data.</text>
</comment>
<proteinExistence type="predicted"/>
<dbReference type="AlphaFoldDB" id="A0A3S3SP94"/>
<name>A0A3S3SP94_9SPHI</name>
<evidence type="ECO:0000313" key="1">
    <source>
        <dbReference type="EMBL" id="RWU03901.1"/>
    </source>
</evidence>
<gene>
    <name evidence="1" type="ORF">DPV69_19640</name>
</gene>
<sequence length="198" mass="22540">MDKLRPLLLIFSFFLTPSLSFGQNKILKALTPDYINLQYGGSIGYVSAGVGYHFLGEKTSLSFNYGFVPSSKGGPLNILTPKFDYKPFNIHFGKNVVWKPINPGLFISYTLGRNFDKKFDPDQYPEGYYWWSTALKIHLGFSTEVKILGSQKSAIKAVSLYAETNTNDLYLISWFENRTTTPISRIFFMGYGVRLHLK</sequence>
<dbReference type="RefSeq" id="WP_113649141.1">
    <property type="nucleotide sequence ID" value="NZ_QMHN01000008.1"/>
</dbReference>
<dbReference type="EMBL" id="SAYW01000008">
    <property type="protein sequence ID" value="RWU03901.1"/>
    <property type="molecule type" value="Genomic_DNA"/>
</dbReference>
<accession>A0A3S3SP94</accession>
<protein>
    <recommendedName>
        <fullName evidence="3">Outer membrane protein beta-barrel domain-containing protein</fullName>
    </recommendedName>
</protein>
<keyword evidence="2" id="KW-1185">Reference proteome</keyword>
<evidence type="ECO:0000313" key="2">
    <source>
        <dbReference type="Proteomes" id="UP000284120"/>
    </source>
</evidence>
<dbReference type="Proteomes" id="UP000284120">
    <property type="component" value="Unassembled WGS sequence"/>
</dbReference>
<organism evidence="1 2">
    <name type="scientific">Pedobacter chitinilyticus</name>
    <dbReference type="NCBI Taxonomy" id="2233776"/>
    <lineage>
        <taxon>Bacteria</taxon>
        <taxon>Pseudomonadati</taxon>
        <taxon>Bacteroidota</taxon>
        <taxon>Sphingobacteriia</taxon>
        <taxon>Sphingobacteriales</taxon>
        <taxon>Sphingobacteriaceae</taxon>
        <taxon>Pedobacter</taxon>
    </lineage>
</organism>
<evidence type="ECO:0008006" key="3">
    <source>
        <dbReference type="Google" id="ProtNLM"/>
    </source>
</evidence>
<reference evidence="1 2" key="1">
    <citation type="submission" date="2018-06" db="EMBL/GenBank/DDBJ databases">
        <title>Pedobacter endophyticus sp. nov., an endophytic bacterium isolated from a leaf of Triticum aestivum.</title>
        <authorList>
            <person name="Zhang L."/>
        </authorList>
    </citation>
    <scope>NUCLEOTIDE SEQUENCE [LARGE SCALE GENOMIC DNA]</scope>
    <source>
        <strain evidence="1 2">CM134L-2</strain>
    </source>
</reference>
<dbReference type="OrthoDB" id="5381546at2"/>